<dbReference type="PROSITE" id="PS51546">
    <property type="entry name" value="PI3K_RBD"/>
    <property type="match status" value="1"/>
</dbReference>
<dbReference type="InterPro" id="IPR029071">
    <property type="entry name" value="Ubiquitin-like_domsf"/>
</dbReference>
<proteinExistence type="predicted"/>
<dbReference type="InterPro" id="IPR000341">
    <property type="entry name" value="PI3K_Ras-bd_dom"/>
</dbReference>
<evidence type="ECO:0000313" key="3">
    <source>
        <dbReference type="Proteomes" id="UP001187531"/>
    </source>
</evidence>
<feature type="domain" description="PI3K-RBD" evidence="1">
    <location>
        <begin position="50"/>
        <end position="150"/>
    </location>
</feature>
<dbReference type="EMBL" id="JAVRJZ010000089">
    <property type="protein sequence ID" value="KAK2703520.1"/>
    <property type="molecule type" value="Genomic_DNA"/>
</dbReference>
<keyword evidence="3" id="KW-1185">Reference proteome</keyword>
<accession>A0AA88H7G6</accession>
<reference evidence="2" key="1">
    <citation type="submission" date="2023-07" db="EMBL/GenBank/DDBJ databases">
        <title>Chromosome-level genome assembly of Artemia franciscana.</title>
        <authorList>
            <person name="Jo E."/>
        </authorList>
    </citation>
    <scope>NUCLEOTIDE SEQUENCE</scope>
    <source>
        <tissue evidence="2">Whole body</tissue>
    </source>
</reference>
<dbReference type="Proteomes" id="UP001187531">
    <property type="component" value="Unassembled WGS sequence"/>
</dbReference>
<dbReference type="AlphaFoldDB" id="A0AA88H7G6"/>
<organism evidence="2 3">
    <name type="scientific">Artemia franciscana</name>
    <name type="common">Brine shrimp</name>
    <name type="synonym">Artemia sanfranciscana</name>
    <dbReference type="NCBI Taxonomy" id="6661"/>
    <lineage>
        <taxon>Eukaryota</taxon>
        <taxon>Metazoa</taxon>
        <taxon>Ecdysozoa</taxon>
        <taxon>Arthropoda</taxon>
        <taxon>Crustacea</taxon>
        <taxon>Branchiopoda</taxon>
        <taxon>Anostraca</taxon>
        <taxon>Artemiidae</taxon>
        <taxon>Artemia</taxon>
    </lineage>
</organism>
<dbReference type="Pfam" id="PF00794">
    <property type="entry name" value="PI3K_rbd"/>
    <property type="match status" value="1"/>
</dbReference>
<name>A0AA88H7G6_ARTSF</name>
<comment type="caution">
    <text evidence="2">The sequence shown here is derived from an EMBL/GenBank/DDBJ whole genome shotgun (WGS) entry which is preliminary data.</text>
</comment>
<evidence type="ECO:0000259" key="1">
    <source>
        <dbReference type="PROSITE" id="PS51546"/>
    </source>
</evidence>
<dbReference type="Gene3D" id="3.10.20.90">
    <property type="entry name" value="Phosphatidylinositol 3-kinase Catalytic Subunit, Chain A, domain 1"/>
    <property type="match status" value="1"/>
</dbReference>
<protein>
    <recommendedName>
        <fullName evidence="1">PI3K-RBD domain-containing protein</fullName>
    </recommendedName>
</protein>
<gene>
    <name evidence="2" type="ORF">QYM36_018049</name>
</gene>
<sequence length="198" mass="22559">MASFRIVVVCQKAFDEREKAGRRSQALYAFPPDTEASPDLPRGLDKKLDKGCLIINVRIMNSSPDDPSRRTAIRVHWSEKPEDLVEKTLAKQNKARMSPDHGIVDSLRFNYVLKVYGFDEYLLSSCPLSQYRRTWTSSSQHAKIAGCRGPGKQCGLPAFYSQSQQQCQQFCYYEEWLTSEANVKNMLMTESSSIAKEM</sequence>
<evidence type="ECO:0000313" key="2">
    <source>
        <dbReference type="EMBL" id="KAK2703520.1"/>
    </source>
</evidence>
<dbReference type="SUPFAM" id="SSF54236">
    <property type="entry name" value="Ubiquitin-like"/>
    <property type="match status" value="1"/>
</dbReference>